<keyword evidence="1" id="KW-0175">Coiled coil</keyword>
<feature type="coiled-coil region" evidence="1">
    <location>
        <begin position="285"/>
        <end position="312"/>
    </location>
</feature>
<feature type="compositionally biased region" description="Polar residues" evidence="2">
    <location>
        <begin position="452"/>
        <end position="461"/>
    </location>
</feature>
<feature type="domain" description="RalA-binding protein 1-like Ral binding" evidence="3">
    <location>
        <begin position="262"/>
        <end position="307"/>
    </location>
</feature>
<feature type="compositionally biased region" description="Polar residues" evidence="2">
    <location>
        <begin position="168"/>
        <end position="177"/>
    </location>
</feature>
<name>A0A8J2PGM3_9HEXA</name>
<feature type="compositionally biased region" description="Basic and acidic residues" evidence="2">
    <location>
        <begin position="205"/>
        <end position="217"/>
    </location>
</feature>
<evidence type="ECO:0000256" key="2">
    <source>
        <dbReference type="SAM" id="MobiDB-lite"/>
    </source>
</evidence>
<feature type="compositionally biased region" description="Basic residues" evidence="2">
    <location>
        <begin position="55"/>
        <end position="73"/>
    </location>
</feature>
<dbReference type="AlphaFoldDB" id="A0A8J2PGM3"/>
<feature type="region of interest" description="Disordered" evidence="2">
    <location>
        <begin position="452"/>
        <end position="474"/>
    </location>
</feature>
<feature type="compositionally biased region" description="Low complexity" evidence="2">
    <location>
        <begin position="186"/>
        <end position="203"/>
    </location>
</feature>
<sequence length="759" mass="85721">MGDAGKTLNDPAEYEEDEKSKRKKDKKDSKKDKGYAALAGESSHDEEELDPKSPGKAKKIKASFKLSAKKKDKKSVDKPDKERKNSDKEKDKTKKLDKEKKSIDKDMSSKEDGKSDKKSLDKEKIHGEKEKDKHKDKEKKSSEKEKEKKKEEKKKKLSIGGDKETHLKSSVGTSSPSHTEKEKGTLNLNQALNAFLNAPAPLLMKSKDKEHKKEKEGSSTSSKVKLKLKRSKNSLEDSQSSQSDLPFTVTHQFPEDPDAIAKEIRKYEALLEQTHSHMKSSKKISKKSEEQLWELQRTLTQLKRKLRSINALSVGSPASIPTCPQPVVSAVATTSKPDPVPPIPANINNNSTVKPEEVLKKPEEILPVAAVIAKPVEKFEEMKLDFTLKTVIPPPPSEANIVQVPKSVDNEASVNGSAAPVTVTPKAEVTGTMSPLKQEFDLNTSYETNNKISPNVISEQGSSNSNLTSSLTPEAEVERLQVEVQIHAQNLSPVTFEESDEEKDNIDTPDFSNNDYTLSASVIKTLTFSEDEDDDVIEEITDVSSLSLRNTNIENENSFLDENVDMTRSKISQATISGDIDPFEMPIFESEEYLAIENEALIFFNEELQEEIAREETEIEELMKQLEQMSHNGVDIDAPEIDLDLDQFEFEELVSLWQITKLENEALNEQVHHLRQMVAISKLEEFRLETRLKYLEEKTLSGRNCPAIPPLQEAECSQGMYFTCEKEIHRRMCRNVPTKCHREQFYFYYPIMAMLNCDL</sequence>
<dbReference type="Proteomes" id="UP000708208">
    <property type="component" value="Unassembled WGS sequence"/>
</dbReference>
<organism evidence="4 5">
    <name type="scientific">Allacma fusca</name>
    <dbReference type="NCBI Taxonomy" id="39272"/>
    <lineage>
        <taxon>Eukaryota</taxon>
        <taxon>Metazoa</taxon>
        <taxon>Ecdysozoa</taxon>
        <taxon>Arthropoda</taxon>
        <taxon>Hexapoda</taxon>
        <taxon>Collembola</taxon>
        <taxon>Symphypleona</taxon>
        <taxon>Sminthuridae</taxon>
        <taxon>Allacma</taxon>
    </lineage>
</organism>
<feature type="coiled-coil region" evidence="1">
    <location>
        <begin position="605"/>
        <end position="632"/>
    </location>
</feature>
<dbReference type="Pfam" id="PF20924">
    <property type="entry name" value="RLIP76_Ral-bd"/>
    <property type="match status" value="1"/>
</dbReference>
<evidence type="ECO:0000313" key="5">
    <source>
        <dbReference type="Proteomes" id="UP000708208"/>
    </source>
</evidence>
<gene>
    <name evidence="4" type="ORF">AFUS01_LOCUS31808</name>
</gene>
<reference evidence="4" key="1">
    <citation type="submission" date="2021-06" db="EMBL/GenBank/DDBJ databases">
        <authorList>
            <person name="Hodson N. C."/>
            <person name="Mongue J. A."/>
            <person name="Jaron S. K."/>
        </authorList>
    </citation>
    <scope>NUCLEOTIDE SEQUENCE</scope>
</reference>
<feature type="compositionally biased region" description="Low complexity" evidence="2">
    <location>
        <begin position="462"/>
        <end position="472"/>
    </location>
</feature>
<dbReference type="EMBL" id="CAJVCH010512291">
    <property type="protein sequence ID" value="CAG7821473.1"/>
    <property type="molecule type" value="Genomic_DNA"/>
</dbReference>
<evidence type="ECO:0000256" key="1">
    <source>
        <dbReference type="SAM" id="Coils"/>
    </source>
</evidence>
<comment type="caution">
    <text evidence="4">The sequence shown here is derived from an EMBL/GenBank/DDBJ whole genome shotgun (WGS) entry which is preliminary data.</text>
</comment>
<feature type="compositionally biased region" description="Low complexity" evidence="2">
    <location>
        <begin position="236"/>
        <end position="245"/>
    </location>
</feature>
<evidence type="ECO:0000313" key="4">
    <source>
        <dbReference type="EMBL" id="CAG7821473.1"/>
    </source>
</evidence>
<protein>
    <recommendedName>
        <fullName evidence="3">RalA-binding protein 1-like Ral binding domain-containing protein</fullName>
    </recommendedName>
</protein>
<keyword evidence="5" id="KW-1185">Reference proteome</keyword>
<evidence type="ECO:0000259" key="3">
    <source>
        <dbReference type="Pfam" id="PF20924"/>
    </source>
</evidence>
<feature type="compositionally biased region" description="Basic and acidic residues" evidence="2">
    <location>
        <begin position="74"/>
        <end position="150"/>
    </location>
</feature>
<proteinExistence type="predicted"/>
<dbReference type="InterPro" id="IPR049041">
    <property type="entry name" value="RalBP1-like_Ral-bd"/>
</dbReference>
<feature type="region of interest" description="Disordered" evidence="2">
    <location>
        <begin position="1"/>
        <end position="254"/>
    </location>
</feature>
<accession>A0A8J2PGM3</accession>
<dbReference type="OrthoDB" id="10033734at2759"/>